<evidence type="ECO:0000256" key="9">
    <source>
        <dbReference type="PIRSR" id="PIRSR000862-1"/>
    </source>
</evidence>
<feature type="active site" description="Charge relay system" evidence="9">
    <location>
        <position position="404"/>
    </location>
</feature>
<reference evidence="11" key="1">
    <citation type="submission" date="2021-06" db="EMBL/GenBank/DDBJ databases">
        <authorList>
            <person name="Kallberg Y."/>
            <person name="Tangrot J."/>
            <person name="Rosling A."/>
        </authorList>
    </citation>
    <scope>NUCLEOTIDE SEQUENCE</scope>
    <source>
        <strain evidence="11">CL551</strain>
    </source>
</reference>
<evidence type="ECO:0000256" key="6">
    <source>
        <dbReference type="ARBA" id="ARBA00022989"/>
    </source>
</evidence>
<keyword evidence="5" id="KW-0442">Lipid degradation</keyword>
<evidence type="ECO:0000256" key="7">
    <source>
        <dbReference type="ARBA" id="ARBA00023098"/>
    </source>
</evidence>
<keyword evidence="6" id="KW-1133">Transmembrane helix</keyword>
<dbReference type="GO" id="GO:0016020">
    <property type="term" value="C:membrane"/>
    <property type="evidence" value="ECO:0007669"/>
    <property type="project" value="UniProtKB-SubCell"/>
</dbReference>
<name>A0A9N9GS78_9GLOM</name>
<feature type="active site" description="Nucleophile" evidence="9">
    <location>
        <position position="237"/>
    </location>
</feature>
<dbReference type="FunFam" id="3.40.50.1820:FF:000095">
    <property type="entry name" value="Triglyceride lipase-cholesterol esterase"/>
    <property type="match status" value="1"/>
</dbReference>
<evidence type="ECO:0000256" key="8">
    <source>
        <dbReference type="ARBA" id="ARBA00023136"/>
    </source>
</evidence>
<proteinExistence type="inferred from homology"/>
<sequence>MQVPILGRLNYRDYQALVIGLVLLFLERLLRVVTYCLPSFILEFFKGQSQKIFNMRYKEARTRPTKIIQCARSFQEMAKYWGYDVEDHIVKTQDKYMLGIHRIPKGRYSPKNDEDREKIKSIFNRCGISGSAIRDDIKGIKPVVLLYHGLMMSSDVWMCNLEEERRLACLLADAGYDVWLGNARGNRYSMKHIKYKPNSRRFWDYSMDEFALYDLPDTIDHILGITGAPSLTYIGFSQGTAQAFAALSINPKLNDKVNLFVALAPATSPKGLQNPIVDAFIKASPNIIYLFFGRKAFITMTIFWQRVLSPPIYTKILDKFMNFLFGWNGENMTEDQKAASYCHLYDFTSVKSLVHWFQIIRANNFQMYDELPPYSSSTALGRWCHKFPTEQIKSPVAIFYGGSDSLVNIDVLHKQLPRPAFEKNIPPYEHLGMNSMGSQDEWSLISDIFII</sequence>
<comment type="similarity">
    <text evidence="2">Belongs to the AB hydrolase superfamily. Lipase family.</text>
</comment>
<feature type="active site" description="Charge relay system" evidence="9">
    <location>
        <position position="430"/>
    </location>
</feature>
<keyword evidence="8" id="KW-0472">Membrane</keyword>
<feature type="domain" description="Partial AB-hydrolase lipase" evidence="10">
    <location>
        <begin position="74"/>
        <end position="161"/>
    </location>
</feature>
<evidence type="ECO:0000256" key="1">
    <source>
        <dbReference type="ARBA" id="ARBA00004167"/>
    </source>
</evidence>
<evidence type="ECO:0000256" key="2">
    <source>
        <dbReference type="ARBA" id="ARBA00010701"/>
    </source>
</evidence>
<dbReference type="GO" id="GO:0016788">
    <property type="term" value="F:hydrolase activity, acting on ester bonds"/>
    <property type="evidence" value="ECO:0007669"/>
    <property type="project" value="InterPro"/>
</dbReference>
<dbReference type="OrthoDB" id="9974421at2759"/>
<dbReference type="InterPro" id="IPR025483">
    <property type="entry name" value="Lipase_euk"/>
</dbReference>
<dbReference type="Proteomes" id="UP000789342">
    <property type="component" value="Unassembled WGS sequence"/>
</dbReference>
<dbReference type="PIRSF" id="PIRSF000862">
    <property type="entry name" value="Steryl_ester_lip"/>
    <property type="match status" value="1"/>
</dbReference>
<dbReference type="InterPro" id="IPR006693">
    <property type="entry name" value="AB_hydrolase_lipase"/>
</dbReference>
<dbReference type="AlphaFoldDB" id="A0A9N9GS78"/>
<comment type="caution">
    <text evidence="11">The sequence shown here is derived from an EMBL/GenBank/DDBJ whole genome shotgun (WGS) entry which is preliminary data.</text>
</comment>
<evidence type="ECO:0000259" key="10">
    <source>
        <dbReference type="Pfam" id="PF04083"/>
    </source>
</evidence>
<accession>A0A9N9GS78</accession>
<gene>
    <name evidence="11" type="ORF">AMORRO_LOCUS9046</name>
</gene>
<organism evidence="11 12">
    <name type="scientific">Acaulospora morrowiae</name>
    <dbReference type="NCBI Taxonomy" id="94023"/>
    <lineage>
        <taxon>Eukaryota</taxon>
        <taxon>Fungi</taxon>
        <taxon>Fungi incertae sedis</taxon>
        <taxon>Mucoromycota</taxon>
        <taxon>Glomeromycotina</taxon>
        <taxon>Glomeromycetes</taxon>
        <taxon>Diversisporales</taxon>
        <taxon>Acaulosporaceae</taxon>
        <taxon>Acaulospora</taxon>
    </lineage>
</organism>
<keyword evidence="12" id="KW-1185">Reference proteome</keyword>
<comment type="subcellular location">
    <subcellularLocation>
        <location evidence="1">Membrane</location>
        <topology evidence="1">Single-pass membrane protein</topology>
    </subcellularLocation>
</comment>
<dbReference type="Gene3D" id="3.40.50.1820">
    <property type="entry name" value="alpha/beta hydrolase"/>
    <property type="match status" value="1"/>
</dbReference>
<dbReference type="InterPro" id="IPR029058">
    <property type="entry name" value="AB_hydrolase_fold"/>
</dbReference>
<keyword evidence="3" id="KW-0812">Transmembrane</keyword>
<dbReference type="GO" id="GO:0016042">
    <property type="term" value="P:lipid catabolic process"/>
    <property type="evidence" value="ECO:0007669"/>
    <property type="project" value="UniProtKB-KW"/>
</dbReference>
<evidence type="ECO:0000256" key="3">
    <source>
        <dbReference type="ARBA" id="ARBA00022692"/>
    </source>
</evidence>
<dbReference type="PANTHER" id="PTHR11005">
    <property type="entry name" value="LYSOSOMAL ACID LIPASE-RELATED"/>
    <property type="match status" value="1"/>
</dbReference>
<dbReference type="SUPFAM" id="SSF53474">
    <property type="entry name" value="alpha/beta-Hydrolases"/>
    <property type="match status" value="1"/>
</dbReference>
<dbReference type="Pfam" id="PF04083">
    <property type="entry name" value="Abhydro_lipase"/>
    <property type="match status" value="1"/>
</dbReference>
<protein>
    <submittedName>
        <fullName evidence="11">9951_t:CDS:1</fullName>
    </submittedName>
</protein>
<keyword evidence="7" id="KW-0443">Lipid metabolism</keyword>
<evidence type="ECO:0000313" key="11">
    <source>
        <dbReference type="EMBL" id="CAG8630060.1"/>
    </source>
</evidence>
<keyword evidence="4" id="KW-0378">Hydrolase</keyword>
<dbReference type="EMBL" id="CAJVPV010008383">
    <property type="protein sequence ID" value="CAG8630060.1"/>
    <property type="molecule type" value="Genomic_DNA"/>
</dbReference>
<evidence type="ECO:0000256" key="5">
    <source>
        <dbReference type="ARBA" id="ARBA00022963"/>
    </source>
</evidence>
<evidence type="ECO:0000313" key="12">
    <source>
        <dbReference type="Proteomes" id="UP000789342"/>
    </source>
</evidence>
<evidence type="ECO:0000256" key="4">
    <source>
        <dbReference type="ARBA" id="ARBA00022801"/>
    </source>
</evidence>